<dbReference type="InterPro" id="IPR039254">
    <property type="entry name" value="Rds1"/>
</dbReference>
<feature type="region of interest" description="Disordered" evidence="1">
    <location>
        <begin position="302"/>
        <end position="342"/>
    </location>
</feature>
<feature type="chain" id="PRO_5019087342" description="Protein rds1" evidence="2">
    <location>
        <begin position="24"/>
        <end position="458"/>
    </location>
</feature>
<keyword evidence="4" id="KW-1185">Reference proteome</keyword>
<comment type="caution">
    <text evidence="3">The sequence shown here is derived from an EMBL/GenBank/DDBJ whole genome shotgun (WGS) entry which is preliminary data.</text>
</comment>
<sequence length="458" mass="48703">MKTTPTFQRLLPLALGLTSSAFAAPQASDITSGIISILPTGTSVFPFPSPSDTISPIPPNVSTTVIPSSFSSIATSIVSSASATATGSASIGLPTPSSPPVSTPPSGGIAINDTDPQYAPLSEFDKNSLALVLHQEYIELDLFYTGLSRFSDAEFEAAGLTADDRYLLQYMAEQEIGHAQMVANLLGSNASQPCTYRYPFSTVPQFLDFSKRLTRLGEAGVLGFLSHLDSRPVAALLSQTVTTEARQQMVFRQLQGMFPMPVWFQTGITQSMHWTMLARYIDTCPDGTQNLAWNNFPGLNVTNEPELSNGNSSSTGNSDDADGGPAVTRNATQPLSTPGRNVTLSWELPGQHVGWNNSFTTATAAGEPKFVAWISQLNVTYTPLTITANQSGTTTQPGGEIFGNGPQSVVERFGNHSAPIVNATVFVAITDEDTFVTPFNLTFLDGHIVAGPTLYTSG</sequence>
<evidence type="ECO:0000313" key="3">
    <source>
        <dbReference type="EMBL" id="PPQ75998.1"/>
    </source>
</evidence>
<protein>
    <recommendedName>
        <fullName evidence="5">Protein rds1</fullName>
    </recommendedName>
</protein>
<evidence type="ECO:0008006" key="5">
    <source>
        <dbReference type="Google" id="ProtNLM"/>
    </source>
</evidence>
<dbReference type="OrthoDB" id="2098436at2759"/>
<reference evidence="3 4" key="1">
    <citation type="journal article" date="2018" name="Evol. Lett.">
        <title>Horizontal gene cluster transfer increased hallucinogenic mushroom diversity.</title>
        <authorList>
            <person name="Reynolds H.T."/>
            <person name="Vijayakumar V."/>
            <person name="Gluck-Thaler E."/>
            <person name="Korotkin H.B."/>
            <person name="Matheny P.B."/>
            <person name="Slot J.C."/>
        </authorList>
    </citation>
    <scope>NUCLEOTIDE SEQUENCE [LARGE SCALE GENOMIC DNA]</scope>
    <source>
        <strain evidence="3 4">2629</strain>
    </source>
</reference>
<organism evidence="3 4">
    <name type="scientific">Panaeolus cyanescens</name>
    <dbReference type="NCBI Taxonomy" id="181874"/>
    <lineage>
        <taxon>Eukaryota</taxon>
        <taxon>Fungi</taxon>
        <taxon>Dikarya</taxon>
        <taxon>Basidiomycota</taxon>
        <taxon>Agaricomycotina</taxon>
        <taxon>Agaricomycetes</taxon>
        <taxon>Agaricomycetidae</taxon>
        <taxon>Agaricales</taxon>
        <taxon>Agaricineae</taxon>
        <taxon>Galeropsidaceae</taxon>
        <taxon>Panaeolus</taxon>
    </lineage>
</organism>
<keyword evidence="2" id="KW-0732">Signal</keyword>
<evidence type="ECO:0000256" key="1">
    <source>
        <dbReference type="SAM" id="MobiDB-lite"/>
    </source>
</evidence>
<dbReference type="PANTHER" id="PTHR38705:SF1">
    <property type="entry name" value="PROTEIN RDS1"/>
    <property type="match status" value="1"/>
</dbReference>
<name>A0A409WBX8_9AGAR</name>
<dbReference type="AlphaFoldDB" id="A0A409WBX8"/>
<dbReference type="Proteomes" id="UP000284842">
    <property type="component" value="Unassembled WGS sequence"/>
</dbReference>
<dbReference type="PANTHER" id="PTHR38705">
    <property type="entry name" value="PROTEIN RDS1"/>
    <property type="match status" value="1"/>
</dbReference>
<feature type="compositionally biased region" description="Low complexity" evidence="1">
    <location>
        <begin position="308"/>
        <end position="318"/>
    </location>
</feature>
<dbReference type="InParanoid" id="A0A409WBX8"/>
<dbReference type="EMBL" id="NHTK01005619">
    <property type="protein sequence ID" value="PPQ75998.1"/>
    <property type="molecule type" value="Genomic_DNA"/>
</dbReference>
<proteinExistence type="predicted"/>
<gene>
    <name evidence="3" type="ORF">CVT24_006555</name>
</gene>
<evidence type="ECO:0000313" key="4">
    <source>
        <dbReference type="Proteomes" id="UP000284842"/>
    </source>
</evidence>
<evidence type="ECO:0000256" key="2">
    <source>
        <dbReference type="SAM" id="SignalP"/>
    </source>
</evidence>
<dbReference type="STRING" id="181874.A0A409WBX8"/>
<dbReference type="Pfam" id="PF13668">
    <property type="entry name" value="Ferritin_2"/>
    <property type="match status" value="1"/>
</dbReference>
<feature type="compositionally biased region" description="Polar residues" evidence="1">
    <location>
        <begin position="329"/>
        <end position="342"/>
    </location>
</feature>
<feature type="signal peptide" evidence="2">
    <location>
        <begin position="1"/>
        <end position="23"/>
    </location>
</feature>
<accession>A0A409WBX8</accession>